<proteinExistence type="predicted"/>
<evidence type="ECO:0000313" key="1">
    <source>
        <dbReference type="EMBL" id="KFB73550.1"/>
    </source>
</evidence>
<dbReference type="InterPro" id="IPR009562">
    <property type="entry name" value="DUF1178"/>
</dbReference>
<reference evidence="1 2" key="1">
    <citation type="submission" date="2014-02" db="EMBL/GenBank/DDBJ databases">
        <title>Expanding our view of genomic diversity in Candidatus Accumulibacter clades.</title>
        <authorList>
            <person name="Skennerton C.T."/>
            <person name="Barr J.J."/>
            <person name="Slater F.R."/>
            <person name="Bond P.L."/>
            <person name="Tyson G.W."/>
        </authorList>
    </citation>
    <scope>NUCLEOTIDE SEQUENCE [LARGE SCALE GENOMIC DNA]</scope>
    <source>
        <strain evidence="2">BA-91</strain>
    </source>
</reference>
<dbReference type="PIRSF" id="PIRSF032131">
    <property type="entry name" value="UCP032131"/>
    <property type="match status" value="1"/>
</dbReference>
<dbReference type="EMBL" id="JDVG02000201">
    <property type="protein sequence ID" value="KFB73550.1"/>
    <property type="molecule type" value="Genomic_DNA"/>
</dbReference>
<protein>
    <recommendedName>
        <fullName evidence="3">DUF1178 family protein</fullName>
    </recommendedName>
</protein>
<sequence length="150" mass="16396">MIIFDLACQHNHRFEGWFQSREDFDSQLARGLIACPHCASPEIRRVPSAVHLTLPAAAATVSAQPPLPTSTAAIDMRAGALAAFRQLSEMLLASCEDVGADFADEARRIHYVEAPARSIRGEASAEEVEALLEEGIEVFRLARLKPGDFH</sequence>
<evidence type="ECO:0000313" key="2">
    <source>
        <dbReference type="Proteomes" id="UP000020077"/>
    </source>
</evidence>
<dbReference type="Pfam" id="PF06676">
    <property type="entry name" value="DUF1178"/>
    <property type="match status" value="1"/>
</dbReference>
<dbReference type="Proteomes" id="UP000020077">
    <property type="component" value="Unassembled WGS sequence"/>
</dbReference>
<comment type="caution">
    <text evidence="1">The sequence shown here is derived from an EMBL/GenBank/DDBJ whole genome shotgun (WGS) entry which is preliminary data.</text>
</comment>
<evidence type="ECO:0008006" key="3">
    <source>
        <dbReference type="Google" id="ProtNLM"/>
    </source>
</evidence>
<name>A0A080LZU8_9PROT</name>
<accession>A0A080LZU8</accession>
<gene>
    <name evidence="1" type="ORF">AW09_001174</name>
</gene>
<organism evidence="1 2">
    <name type="scientific">Candidatus Accumulibacter phosphatis</name>
    <dbReference type="NCBI Taxonomy" id="327160"/>
    <lineage>
        <taxon>Bacteria</taxon>
        <taxon>Pseudomonadati</taxon>
        <taxon>Pseudomonadota</taxon>
        <taxon>Betaproteobacteria</taxon>
        <taxon>Candidatus Accumulibacter</taxon>
    </lineage>
</organism>
<dbReference type="AlphaFoldDB" id="A0A080LZU8"/>